<accession>A0ABY6BB07</accession>
<organism evidence="2 3">
    <name type="scientific">Tahibacter amnicola</name>
    <dbReference type="NCBI Taxonomy" id="2976241"/>
    <lineage>
        <taxon>Bacteria</taxon>
        <taxon>Pseudomonadati</taxon>
        <taxon>Pseudomonadota</taxon>
        <taxon>Gammaproteobacteria</taxon>
        <taxon>Lysobacterales</taxon>
        <taxon>Rhodanobacteraceae</taxon>
        <taxon>Tahibacter</taxon>
    </lineage>
</organism>
<keyword evidence="3" id="KW-1185">Reference proteome</keyword>
<dbReference type="CDD" id="cd03801">
    <property type="entry name" value="GT4_PimA-like"/>
    <property type="match status" value="1"/>
</dbReference>
<reference evidence="2" key="1">
    <citation type="submission" date="2022-09" db="EMBL/GenBank/DDBJ databases">
        <title>Tahibacter sp. nov., isolated from a fresh water.</title>
        <authorList>
            <person name="Baek J.H."/>
            <person name="Lee J.K."/>
            <person name="Kim J.M."/>
            <person name="Jeon C.O."/>
        </authorList>
    </citation>
    <scope>NUCLEOTIDE SEQUENCE</scope>
    <source>
        <strain evidence="2">W38</strain>
    </source>
</reference>
<name>A0ABY6BB07_9GAMM</name>
<dbReference type="Pfam" id="PF13692">
    <property type="entry name" value="Glyco_trans_1_4"/>
    <property type="match status" value="1"/>
</dbReference>
<dbReference type="Gene3D" id="3.40.50.2000">
    <property type="entry name" value="Glycogen Phosphorylase B"/>
    <property type="match status" value="2"/>
</dbReference>
<dbReference type="InterPro" id="IPR028098">
    <property type="entry name" value="Glyco_trans_4-like_N"/>
</dbReference>
<dbReference type="SUPFAM" id="SSF53756">
    <property type="entry name" value="UDP-Glycosyltransferase/glycogen phosphorylase"/>
    <property type="match status" value="1"/>
</dbReference>
<dbReference type="PANTHER" id="PTHR45947">
    <property type="entry name" value="SULFOQUINOVOSYL TRANSFERASE SQD2"/>
    <property type="match status" value="1"/>
</dbReference>
<gene>
    <name evidence="2" type="ORF">N4264_16440</name>
</gene>
<dbReference type="RefSeq" id="WP_261693319.1">
    <property type="nucleotide sequence ID" value="NZ_CP104694.1"/>
</dbReference>
<dbReference type="Pfam" id="PF13439">
    <property type="entry name" value="Glyco_transf_4"/>
    <property type="match status" value="1"/>
</dbReference>
<dbReference type="Proteomes" id="UP001064632">
    <property type="component" value="Chromosome"/>
</dbReference>
<evidence type="ECO:0000313" key="2">
    <source>
        <dbReference type="EMBL" id="UXI66335.1"/>
    </source>
</evidence>
<sequence length="383" mass="41738">MASAGSSLRVLMLLEGHFPAVGGAERQLDTLARALRERGHRVRVVIPRLDPKTRPGPGRHGKLPLYRLAYPRWRVLGSLMLLVRLALVLWRWRHRYDAIHVHIAHNMGAVAAVLGRWLGKPVVVKFSGWWELERGCLRPRGGVGAWLARRMLRRASAVQAISQRFASELRRRGFAQDTIHWVPNGVDMSRFAGMARTDNRDGASTAVFVGRLVSEKGLDTLLRAWAQAGSSLAGWRLRLVGGGVQERELRQLADTLGIGGAVDFVGPSDAVEQHLAEADVGLLPSRFEGLSNTLLEYMAAGLPGIVSRISGSEDFIIARRSGWLFEPDDVAGLAAALAEMATAAREDRLAMGVAARQDVLARASIDAVVTRLLGLYAGAQGEP</sequence>
<feature type="domain" description="Glycosyltransferase subfamily 4-like N-terminal" evidence="1">
    <location>
        <begin position="21"/>
        <end position="190"/>
    </location>
</feature>
<dbReference type="InterPro" id="IPR050194">
    <property type="entry name" value="Glycosyltransferase_grp1"/>
</dbReference>
<evidence type="ECO:0000259" key="1">
    <source>
        <dbReference type="Pfam" id="PF13439"/>
    </source>
</evidence>
<evidence type="ECO:0000313" key="3">
    <source>
        <dbReference type="Proteomes" id="UP001064632"/>
    </source>
</evidence>
<dbReference type="EMBL" id="CP104694">
    <property type="protein sequence ID" value="UXI66335.1"/>
    <property type="molecule type" value="Genomic_DNA"/>
</dbReference>
<dbReference type="PANTHER" id="PTHR45947:SF3">
    <property type="entry name" value="SULFOQUINOVOSYL TRANSFERASE SQD2"/>
    <property type="match status" value="1"/>
</dbReference>
<protein>
    <submittedName>
        <fullName evidence="2">Glycosyltransferase family 4 protein</fullName>
    </submittedName>
</protein>
<proteinExistence type="predicted"/>